<keyword evidence="1" id="KW-0645">Protease</keyword>
<dbReference type="AlphaFoldDB" id="A0A9W4WYH1"/>
<dbReference type="GO" id="GO:0006508">
    <property type="term" value="P:proteolysis"/>
    <property type="evidence" value="ECO:0007669"/>
    <property type="project" value="InterPro"/>
</dbReference>
<keyword evidence="7" id="KW-1185">Reference proteome</keyword>
<keyword evidence="2" id="KW-0479">Metal-binding</keyword>
<keyword evidence="3" id="KW-0175">Coiled coil</keyword>
<dbReference type="InterPro" id="IPR021109">
    <property type="entry name" value="Peptidase_aspartic_dom_sf"/>
</dbReference>
<dbReference type="InterPro" id="IPR001969">
    <property type="entry name" value="Aspartic_peptidase_AS"/>
</dbReference>
<comment type="caution">
    <text evidence="6">The sequence shown here is derived from an EMBL/GenBank/DDBJ whole genome shotgun (WGS) entry which is preliminary data.</text>
</comment>
<name>A0A9W4WYH1_9GLOM</name>
<evidence type="ECO:0000256" key="2">
    <source>
        <dbReference type="PROSITE-ProRule" id="PRU00047"/>
    </source>
</evidence>
<evidence type="ECO:0000256" key="3">
    <source>
        <dbReference type="SAM" id="Coils"/>
    </source>
</evidence>
<dbReference type="InterPro" id="IPR045358">
    <property type="entry name" value="Ty3_capsid"/>
</dbReference>
<dbReference type="SUPFAM" id="SSF50630">
    <property type="entry name" value="Acid proteases"/>
    <property type="match status" value="1"/>
</dbReference>
<dbReference type="Gene3D" id="4.10.60.10">
    <property type="entry name" value="Zinc finger, CCHC-type"/>
    <property type="match status" value="1"/>
</dbReference>
<keyword evidence="1" id="KW-0064">Aspartyl protease</keyword>
<feature type="coiled-coil region" evidence="3">
    <location>
        <begin position="760"/>
        <end position="787"/>
    </location>
</feature>
<protein>
    <submittedName>
        <fullName evidence="6">13402_t:CDS:1</fullName>
    </submittedName>
</protein>
<proteinExistence type="predicted"/>
<dbReference type="SMART" id="SM00343">
    <property type="entry name" value="ZnF_C2HC"/>
    <property type="match status" value="2"/>
</dbReference>
<dbReference type="PROSITE" id="PS50158">
    <property type="entry name" value="ZF_CCHC"/>
    <property type="match status" value="2"/>
</dbReference>
<dbReference type="Proteomes" id="UP001153678">
    <property type="component" value="Unassembled WGS sequence"/>
</dbReference>
<feature type="region of interest" description="Disordered" evidence="4">
    <location>
        <begin position="372"/>
        <end position="398"/>
    </location>
</feature>
<dbReference type="Pfam" id="PF00098">
    <property type="entry name" value="zf-CCHC"/>
    <property type="match status" value="1"/>
</dbReference>
<feature type="domain" description="CCHC-type" evidence="5">
    <location>
        <begin position="422"/>
        <end position="436"/>
    </location>
</feature>
<dbReference type="GO" id="GO:0004190">
    <property type="term" value="F:aspartic-type endopeptidase activity"/>
    <property type="evidence" value="ECO:0007669"/>
    <property type="project" value="UniProtKB-KW"/>
</dbReference>
<feature type="non-terminal residue" evidence="6">
    <location>
        <position position="1"/>
    </location>
</feature>
<dbReference type="GO" id="GO:0003676">
    <property type="term" value="F:nucleic acid binding"/>
    <property type="evidence" value="ECO:0007669"/>
    <property type="project" value="InterPro"/>
</dbReference>
<dbReference type="PANTHER" id="PTHR33223">
    <property type="entry name" value="CCHC-TYPE DOMAIN-CONTAINING PROTEIN"/>
    <property type="match status" value="1"/>
</dbReference>
<evidence type="ECO:0000259" key="5">
    <source>
        <dbReference type="PROSITE" id="PS50158"/>
    </source>
</evidence>
<keyword evidence="2" id="KW-0862">Zinc</keyword>
<dbReference type="CDD" id="cd00303">
    <property type="entry name" value="retropepsin_like"/>
    <property type="match status" value="1"/>
</dbReference>
<evidence type="ECO:0000313" key="6">
    <source>
        <dbReference type="EMBL" id="CAI2188589.1"/>
    </source>
</evidence>
<sequence>MKADAIQEARNYYWKEHEEKKHSYRQDCIFCEPLPENISEEYTRFWDWIVTTYTAITSTRSTIRHFEILMDKIKKKEGRKSIRQSIENLLNTLRYEIQPRAENINSIIDNFIETFEKRNYFVIKENKEKQVVNESTFATVLSNAGLGPILEKPTEFYGKTEEDPIDWLRNFNKVAEVNNWSPRRKLQVVKLYLKGSANDWYGDIQQPTLWDEEEEHEVGDIAFTTLFEGRYVTDERKNAWFTELSKLKQGKDSVPQYITKFKRIIKKLDIGDDNILLGGMIKQTFINNLRKNIARRVIEEEPEDVETAIIIARRMYKGERFMDEDKPKTKENKDVDELTAQMGRMRIDMIEQQNQINILEQREQDQLNMLERDNRFNRTNNNNERTYNDRPNNYQPNYDRPYYNRTYNNRQYSNSWNNQITCFKCNRTGHIARDCRINIERRCERCGRTGHTKNYCNRKTYNNVKKNNHSFMPRQTLTPMEIDREEIRVKKTKGKSEIDKTVDYNILNDLKNSKANITFAQLFKMSNVISQDLKKAMKRPQLQELKNIEKVNKKFKKKFIDNEILNLEEIHELNKEYKMHERKLIEGISESTTTIPLTGIIKINNQKVNAIIDTGASTNIITRELLEELDVEIQKPKVIESKDKKLLIGMRWLKLLQAEINVGTQIMKINNNGKEIEMKVIYEKEECPSMYMIYVLEEEIEKENVLNLTQQQQEELDKIIRKYKDIISITDTQLGKTGIIKHEIHVETDEPIRKRIEYLIENLPKERNEAKKNNKKAQEKQKEYHDKKIKKTQYFKIGDKVLYYNAAKEKQWSGKLANKWKGPYYIHEVLLKGSYRLKEIEGQILKTPVNGIYLKRYKDRQNYVPYV</sequence>
<feature type="coiled-coil region" evidence="3">
    <location>
        <begin position="335"/>
        <end position="362"/>
    </location>
</feature>
<dbReference type="Pfam" id="PF13650">
    <property type="entry name" value="Asp_protease_2"/>
    <property type="match status" value="1"/>
</dbReference>
<dbReference type="GO" id="GO:0008270">
    <property type="term" value="F:zinc ion binding"/>
    <property type="evidence" value="ECO:0007669"/>
    <property type="project" value="UniProtKB-KW"/>
</dbReference>
<keyword evidence="2" id="KW-0863">Zinc-finger</keyword>
<keyword evidence="1" id="KW-0378">Hydrolase</keyword>
<evidence type="ECO:0000256" key="1">
    <source>
        <dbReference type="ARBA" id="ARBA00022750"/>
    </source>
</evidence>
<dbReference type="Pfam" id="PF19259">
    <property type="entry name" value="Ty3_capsid"/>
    <property type="match status" value="1"/>
</dbReference>
<gene>
    <name evidence="6" type="ORF">FWILDA_LOCUS13655</name>
</gene>
<dbReference type="SUPFAM" id="SSF57756">
    <property type="entry name" value="Retrovirus zinc finger-like domains"/>
    <property type="match status" value="1"/>
</dbReference>
<dbReference type="PROSITE" id="PS00141">
    <property type="entry name" value="ASP_PROTEASE"/>
    <property type="match status" value="1"/>
</dbReference>
<feature type="compositionally biased region" description="Low complexity" evidence="4">
    <location>
        <begin position="377"/>
        <end position="393"/>
    </location>
</feature>
<dbReference type="Gene3D" id="2.40.70.10">
    <property type="entry name" value="Acid Proteases"/>
    <property type="match status" value="1"/>
</dbReference>
<dbReference type="EMBL" id="CAMKVN010005288">
    <property type="protein sequence ID" value="CAI2188589.1"/>
    <property type="molecule type" value="Genomic_DNA"/>
</dbReference>
<reference evidence="6" key="1">
    <citation type="submission" date="2022-08" db="EMBL/GenBank/DDBJ databases">
        <authorList>
            <person name="Kallberg Y."/>
            <person name="Tangrot J."/>
            <person name="Rosling A."/>
        </authorList>
    </citation>
    <scope>NUCLEOTIDE SEQUENCE</scope>
    <source>
        <strain evidence="6">Wild A</strain>
    </source>
</reference>
<accession>A0A9W4WYH1</accession>
<dbReference type="PANTHER" id="PTHR33223:SF6">
    <property type="entry name" value="CCHC-TYPE DOMAIN-CONTAINING PROTEIN"/>
    <property type="match status" value="1"/>
</dbReference>
<dbReference type="OrthoDB" id="2447046at2759"/>
<feature type="domain" description="CCHC-type" evidence="5">
    <location>
        <begin position="441"/>
        <end position="456"/>
    </location>
</feature>
<evidence type="ECO:0000313" key="7">
    <source>
        <dbReference type="Proteomes" id="UP001153678"/>
    </source>
</evidence>
<organism evidence="6 7">
    <name type="scientific">Funneliformis geosporum</name>
    <dbReference type="NCBI Taxonomy" id="1117311"/>
    <lineage>
        <taxon>Eukaryota</taxon>
        <taxon>Fungi</taxon>
        <taxon>Fungi incertae sedis</taxon>
        <taxon>Mucoromycota</taxon>
        <taxon>Glomeromycotina</taxon>
        <taxon>Glomeromycetes</taxon>
        <taxon>Glomerales</taxon>
        <taxon>Glomeraceae</taxon>
        <taxon>Funneliformis</taxon>
    </lineage>
</organism>
<dbReference type="InterPro" id="IPR001878">
    <property type="entry name" value="Znf_CCHC"/>
</dbReference>
<dbReference type="InterPro" id="IPR036875">
    <property type="entry name" value="Znf_CCHC_sf"/>
</dbReference>
<evidence type="ECO:0000256" key="4">
    <source>
        <dbReference type="SAM" id="MobiDB-lite"/>
    </source>
</evidence>